<organism evidence="2 3">
    <name type="scientific">Lojkania enalia</name>
    <dbReference type="NCBI Taxonomy" id="147567"/>
    <lineage>
        <taxon>Eukaryota</taxon>
        <taxon>Fungi</taxon>
        <taxon>Dikarya</taxon>
        <taxon>Ascomycota</taxon>
        <taxon>Pezizomycotina</taxon>
        <taxon>Dothideomycetes</taxon>
        <taxon>Pleosporomycetidae</taxon>
        <taxon>Pleosporales</taxon>
        <taxon>Pleosporales incertae sedis</taxon>
        <taxon>Lojkania</taxon>
    </lineage>
</organism>
<evidence type="ECO:0000256" key="1">
    <source>
        <dbReference type="SAM" id="MobiDB-lite"/>
    </source>
</evidence>
<proteinExistence type="predicted"/>
<keyword evidence="3" id="KW-1185">Reference proteome</keyword>
<comment type="caution">
    <text evidence="2">The sequence shown here is derived from an EMBL/GenBank/DDBJ whole genome shotgun (WGS) entry which is preliminary data.</text>
</comment>
<dbReference type="EMBL" id="ML986638">
    <property type="protein sequence ID" value="KAF2262643.1"/>
    <property type="molecule type" value="Genomic_DNA"/>
</dbReference>
<sequence>MDMDAITPIPLPLGALAGPGLTSSENLRFQSFFDNNSADVSCTATPTFITSPPFIPHYNALTPPPRTLSRASRISDILLPHRTISTSGSCKVEKVRISAPISGNFAHADETSVRRNPSGPNPAGPVDGRNDE</sequence>
<protein>
    <submittedName>
        <fullName evidence="2">Uncharacterized protein</fullName>
    </submittedName>
</protein>
<feature type="region of interest" description="Disordered" evidence="1">
    <location>
        <begin position="103"/>
        <end position="132"/>
    </location>
</feature>
<gene>
    <name evidence="2" type="ORF">CC78DRAFT_313867</name>
</gene>
<dbReference type="AlphaFoldDB" id="A0A9P4K5R8"/>
<reference evidence="3" key="1">
    <citation type="journal article" date="2020" name="Stud. Mycol.">
        <title>101 Dothideomycetes genomes: A test case for predicting lifestyles and emergence of pathogens.</title>
        <authorList>
            <person name="Haridas S."/>
            <person name="Albert R."/>
            <person name="Binder M."/>
            <person name="Bloem J."/>
            <person name="LaButti K."/>
            <person name="Salamov A."/>
            <person name="Andreopoulos B."/>
            <person name="Baker S."/>
            <person name="Barry K."/>
            <person name="Bills G."/>
            <person name="Bluhm B."/>
            <person name="Cannon C."/>
            <person name="Castanera R."/>
            <person name="Culley D."/>
            <person name="Daum C."/>
            <person name="Ezra D."/>
            <person name="Gonzalez J."/>
            <person name="Henrissat B."/>
            <person name="Kuo A."/>
            <person name="Liang C."/>
            <person name="Lipzen A."/>
            <person name="Lutzoni F."/>
            <person name="Magnuson J."/>
            <person name="Mondo S."/>
            <person name="Nolan M."/>
            <person name="Ohm R."/>
            <person name="Pangilinan J."/>
            <person name="Park H.-J."/>
            <person name="Ramirez L."/>
            <person name="Alfaro M."/>
            <person name="Sun H."/>
            <person name="Tritt A."/>
            <person name="Yoshinaga Y."/>
            <person name="Zwiers L.-H."/>
            <person name="Turgeon B."/>
            <person name="Goodwin S."/>
            <person name="Spatafora J."/>
            <person name="Crous P."/>
            <person name="Grigoriev I."/>
        </authorList>
    </citation>
    <scope>NUCLEOTIDE SEQUENCE [LARGE SCALE GENOMIC DNA]</scope>
    <source>
        <strain evidence="3">CBS 304.66</strain>
    </source>
</reference>
<dbReference type="Proteomes" id="UP000800093">
    <property type="component" value="Unassembled WGS sequence"/>
</dbReference>
<evidence type="ECO:0000313" key="3">
    <source>
        <dbReference type="Proteomes" id="UP000800093"/>
    </source>
</evidence>
<accession>A0A9P4K5R8</accession>
<evidence type="ECO:0000313" key="2">
    <source>
        <dbReference type="EMBL" id="KAF2262643.1"/>
    </source>
</evidence>
<name>A0A9P4K5R8_9PLEO</name>